<keyword evidence="2" id="KW-1185">Reference proteome</keyword>
<comment type="caution">
    <text evidence="1">The sequence shown here is derived from an EMBL/GenBank/DDBJ whole genome shotgun (WGS) entry which is preliminary data.</text>
</comment>
<sequence>MKHKNKSEIKLGRDESFTEDLYNNSEAGKCPECGGILVTNYGDGISCTFCVDCDYNEYDYD</sequence>
<dbReference type="AlphaFoldDB" id="A0AAW4W4L0"/>
<dbReference type="EMBL" id="JAJEQQ010000018">
    <property type="protein sequence ID" value="MCC2228453.1"/>
    <property type="molecule type" value="Genomic_DNA"/>
</dbReference>
<evidence type="ECO:0000313" key="2">
    <source>
        <dbReference type="Proteomes" id="UP001198612"/>
    </source>
</evidence>
<name>A0AAW4W4L0_9FIRM</name>
<organism evidence="1 2">
    <name type="scientific">Blautia fusiformis</name>
    <dbReference type="NCBI Taxonomy" id="2881264"/>
    <lineage>
        <taxon>Bacteria</taxon>
        <taxon>Bacillati</taxon>
        <taxon>Bacillota</taxon>
        <taxon>Clostridia</taxon>
        <taxon>Lachnospirales</taxon>
        <taxon>Lachnospiraceae</taxon>
        <taxon>Blautia</taxon>
    </lineage>
</organism>
<accession>A0AAW4W4L0</accession>
<protein>
    <submittedName>
        <fullName evidence="1">Uncharacterized protein</fullName>
    </submittedName>
</protein>
<dbReference type="RefSeq" id="WP_227588879.1">
    <property type="nucleotide sequence ID" value="NZ_JAJEQQ010000018.1"/>
</dbReference>
<dbReference type="Proteomes" id="UP001198612">
    <property type="component" value="Unassembled WGS sequence"/>
</dbReference>
<evidence type="ECO:0000313" key="1">
    <source>
        <dbReference type="EMBL" id="MCC2228453.1"/>
    </source>
</evidence>
<proteinExistence type="predicted"/>
<gene>
    <name evidence="1" type="ORF">LKD40_11660</name>
</gene>
<reference evidence="1 2" key="1">
    <citation type="submission" date="2021-10" db="EMBL/GenBank/DDBJ databases">
        <title>Anaerobic single-cell dispensing facilitates the cultivation of human gut bacteria.</title>
        <authorList>
            <person name="Afrizal A."/>
        </authorList>
    </citation>
    <scope>NUCLEOTIDE SEQUENCE [LARGE SCALE GENOMIC DNA]</scope>
    <source>
        <strain evidence="1 2">CLA-AA-H217</strain>
    </source>
</reference>